<gene>
    <name evidence="1" type="ORF">HORIV_39660</name>
</gene>
<name>A0ABN5X329_9GAMM</name>
<keyword evidence="2" id="KW-1185">Reference proteome</keyword>
<evidence type="ECO:0000313" key="2">
    <source>
        <dbReference type="Proteomes" id="UP000289555"/>
    </source>
</evidence>
<proteinExistence type="predicted"/>
<sequence>MALHLPVYGRPRNPKRASHGAYIPVLCLKHFQQCVFGVAMSVCRLVGALLGNALAQALFGQIVNGNFVTFRGGQGKRQRIFSWRILPGQA</sequence>
<dbReference type="Proteomes" id="UP000289555">
    <property type="component" value="Chromosome"/>
</dbReference>
<organism evidence="1 2">
    <name type="scientific">Vreelandella olivaria</name>
    <dbReference type="NCBI Taxonomy" id="390919"/>
    <lineage>
        <taxon>Bacteria</taxon>
        <taxon>Pseudomonadati</taxon>
        <taxon>Pseudomonadota</taxon>
        <taxon>Gammaproteobacteria</taxon>
        <taxon>Oceanospirillales</taxon>
        <taxon>Halomonadaceae</taxon>
        <taxon>Vreelandella</taxon>
    </lineage>
</organism>
<accession>A0ABN5X329</accession>
<reference evidence="2" key="1">
    <citation type="journal article" date="2019" name="Microbiol. Resour. Announc.">
        <title>Complete Genome Sequence of Halomonas olivaria, a Moderately Halophilic Bacterium Isolated from Olive Processing Effluents, Obtained by Nanopore Sequencing.</title>
        <authorList>
            <person name="Nagata S."/>
            <person name="Ii K.M."/>
            <person name="Tsukimi T."/>
            <person name="Miura M.C."/>
            <person name="Galipon J."/>
            <person name="Arakawa K."/>
        </authorList>
    </citation>
    <scope>NUCLEOTIDE SEQUENCE [LARGE SCALE GENOMIC DNA]</scope>
    <source>
        <strain evidence="2">TYRC17</strain>
    </source>
</reference>
<protein>
    <submittedName>
        <fullName evidence="1">Uncharacterized protein</fullName>
    </submittedName>
</protein>
<dbReference type="EMBL" id="AP019416">
    <property type="protein sequence ID" value="BBI51545.1"/>
    <property type="molecule type" value="Genomic_DNA"/>
</dbReference>
<evidence type="ECO:0000313" key="1">
    <source>
        <dbReference type="EMBL" id="BBI51545.1"/>
    </source>
</evidence>